<evidence type="ECO:0000259" key="3">
    <source>
        <dbReference type="Pfam" id="PF13399"/>
    </source>
</evidence>
<keyword evidence="2" id="KW-0472">Membrane</keyword>
<proteinExistence type="predicted"/>
<dbReference type="Proteomes" id="UP000502331">
    <property type="component" value="Chromosome"/>
</dbReference>
<dbReference type="EMBL" id="CP032549">
    <property type="protein sequence ID" value="QIV87616.1"/>
    <property type="molecule type" value="Genomic_DNA"/>
</dbReference>
<feature type="region of interest" description="Disordered" evidence="1">
    <location>
        <begin position="69"/>
        <end position="105"/>
    </location>
</feature>
<feature type="compositionally biased region" description="Acidic residues" evidence="1">
    <location>
        <begin position="83"/>
        <end position="92"/>
    </location>
</feature>
<keyword evidence="2" id="KW-0812">Transmembrane</keyword>
<evidence type="ECO:0000313" key="5">
    <source>
        <dbReference type="Proteomes" id="UP000502331"/>
    </source>
</evidence>
<dbReference type="Pfam" id="PF13399">
    <property type="entry name" value="LytR_C"/>
    <property type="match status" value="1"/>
</dbReference>
<feature type="domain" description="LytR/CpsA/Psr regulator C-terminal" evidence="3">
    <location>
        <begin position="117"/>
        <end position="198"/>
    </location>
</feature>
<gene>
    <name evidence="4" type="ORF">D3791_11170</name>
</gene>
<evidence type="ECO:0000313" key="4">
    <source>
        <dbReference type="EMBL" id="QIV87616.1"/>
    </source>
</evidence>
<feature type="compositionally biased region" description="Low complexity" evidence="1">
    <location>
        <begin position="93"/>
        <end position="104"/>
    </location>
</feature>
<keyword evidence="2" id="KW-1133">Transmembrane helix</keyword>
<dbReference type="Gene3D" id="3.30.70.2390">
    <property type="match status" value="1"/>
</dbReference>
<keyword evidence="5" id="KW-1185">Reference proteome</keyword>
<sequence length="205" mass="21380">MTNYPRDEFDRVPEFNTRVGSHHAHGWAQSAASKSTGGKLLWVVLTAVIVLVIGATSFIFGPQLKDSIAGSSSSESSQSQDGDAGESADSSEEASPSESSSPSSTIDDAEVLFGQQIGVYNGASVAGVAGAGEEAMTEAGFTNIVADNWSKPADVSAVYYVSESYRTTAQKAAEVLNIDEVLQTSNIPNRVTVVLGTDDPLGLNE</sequence>
<dbReference type="AlphaFoldDB" id="A0A6H0SKF5"/>
<dbReference type="RefSeq" id="WP_022874758.1">
    <property type="nucleotide sequence ID" value="NZ_CP032549.1"/>
</dbReference>
<protein>
    <submittedName>
        <fullName evidence="4">LytR family transcriptional regulator</fullName>
    </submittedName>
</protein>
<reference evidence="4 5" key="1">
    <citation type="submission" date="2018-09" db="EMBL/GenBank/DDBJ databases">
        <title>Glutamicibacter mishrai S5-52T (LMG 29155T = KCTC 39846T).</title>
        <authorList>
            <person name="Das S.K."/>
        </authorList>
    </citation>
    <scope>NUCLEOTIDE SEQUENCE [LARGE SCALE GENOMIC DNA]</scope>
    <source>
        <strain evidence="4 5">S5-52</strain>
    </source>
</reference>
<name>A0A6H0SKF5_9MICC</name>
<dbReference type="InterPro" id="IPR027381">
    <property type="entry name" value="LytR/CpsA/Psr_C"/>
</dbReference>
<feature type="compositionally biased region" description="Low complexity" evidence="1">
    <location>
        <begin position="69"/>
        <end position="82"/>
    </location>
</feature>
<evidence type="ECO:0000256" key="1">
    <source>
        <dbReference type="SAM" id="MobiDB-lite"/>
    </source>
</evidence>
<evidence type="ECO:0000256" key="2">
    <source>
        <dbReference type="SAM" id="Phobius"/>
    </source>
</evidence>
<organism evidence="4 5">
    <name type="scientific">Glutamicibacter mishrai</name>
    <dbReference type="NCBI Taxonomy" id="1775880"/>
    <lineage>
        <taxon>Bacteria</taxon>
        <taxon>Bacillati</taxon>
        <taxon>Actinomycetota</taxon>
        <taxon>Actinomycetes</taxon>
        <taxon>Micrococcales</taxon>
        <taxon>Micrococcaceae</taxon>
        <taxon>Glutamicibacter</taxon>
    </lineage>
</organism>
<feature type="transmembrane region" description="Helical" evidence="2">
    <location>
        <begin position="40"/>
        <end position="60"/>
    </location>
</feature>
<accession>A0A6H0SKF5</accession>